<dbReference type="GO" id="GO:0051999">
    <property type="term" value="P:mannosyl-inositol phosphorylceramide biosynthetic process"/>
    <property type="evidence" value="ECO:0007669"/>
    <property type="project" value="TreeGrafter"/>
</dbReference>
<organism evidence="2">
    <name type="scientific">viral metagenome</name>
    <dbReference type="NCBI Taxonomy" id="1070528"/>
    <lineage>
        <taxon>unclassified sequences</taxon>
        <taxon>metagenomes</taxon>
        <taxon>organismal metagenomes</taxon>
    </lineage>
</organism>
<name>A0A6C0DYN4_9ZZZZ</name>
<dbReference type="Gene3D" id="3.90.550.20">
    <property type="match status" value="1"/>
</dbReference>
<evidence type="ECO:0000313" key="2">
    <source>
        <dbReference type="EMBL" id="QHT21572.1"/>
    </source>
</evidence>
<dbReference type="GO" id="GO:0016020">
    <property type="term" value="C:membrane"/>
    <property type="evidence" value="ECO:0007669"/>
    <property type="project" value="GOC"/>
</dbReference>
<dbReference type="PANTHER" id="PTHR32385">
    <property type="entry name" value="MANNOSYL PHOSPHORYLINOSITOL CERAMIDE SYNTHASE"/>
    <property type="match status" value="1"/>
</dbReference>
<dbReference type="InterPro" id="IPR029044">
    <property type="entry name" value="Nucleotide-diphossugar_trans"/>
</dbReference>
<dbReference type="InterPro" id="IPR007577">
    <property type="entry name" value="GlycoTrfase_DXD_sugar-bd_CS"/>
</dbReference>
<dbReference type="SUPFAM" id="SSF53448">
    <property type="entry name" value="Nucleotide-diphospho-sugar transferases"/>
    <property type="match status" value="1"/>
</dbReference>
<dbReference type="GO" id="GO:0000030">
    <property type="term" value="F:mannosyltransferase activity"/>
    <property type="evidence" value="ECO:0007669"/>
    <property type="project" value="TreeGrafter"/>
</dbReference>
<dbReference type="PANTHER" id="PTHR32385:SF15">
    <property type="entry name" value="INOSITOL PHOSPHOCERAMIDE MANNOSYLTRANSFERASE 1"/>
    <property type="match status" value="1"/>
</dbReference>
<dbReference type="Pfam" id="PF04488">
    <property type="entry name" value="Gly_transf_sug"/>
    <property type="match status" value="1"/>
</dbReference>
<dbReference type="InterPro" id="IPR051706">
    <property type="entry name" value="Glycosyltransferase_domain"/>
</dbReference>
<reference evidence="2" key="1">
    <citation type="journal article" date="2020" name="Nature">
        <title>Giant virus diversity and host interactions through global metagenomics.</title>
        <authorList>
            <person name="Schulz F."/>
            <person name="Roux S."/>
            <person name="Paez-Espino D."/>
            <person name="Jungbluth S."/>
            <person name="Walsh D.A."/>
            <person name="Denef V.J."/>
            <person name="McMahon K.D."/>
            <person name="Konstantinidis K.T."/>
            <person name="Eloe-Fadrosh E.A."/>
            <person name="Kyrpides N.C."/>
            <person name="Woyke T."/>
        </authorList>
    </citation>
    <scope>NUCLEOTIDE SEQUENCE</scope>
    <source>
        <strain evidence="2">GVMAG-M-3300023179-103</strain>
    </source>
</reference>
<dbReference type="EMBL" id="MN739695">
    <property type="protein sequence ID" value="QHT21572.1"/>
    <property type="molecule type" value="Genomic_DNA"/>
</dbReference>
<evidence type="ECO:0008006" key="3">
    <source>
        <dbReference type="Google" id="ProtNLM"/>
    </source>
</evidence>
<dbReference type="AlphaFoldDB" id="A0A6C0DYN4"/>
<evidence type="ECO:0000256" key="1">
    <source>
        <dbReference type="ARBA" id="ARBA00022679"/>
    </source>
</evidence>
<accession>A0A6C0DYN4</accession>
<dbReference type="SUPFAM" id="SSF53756">
    <property type="entry name" value="UDP-Glycosyltransferase/glycogen phosphorylase"/>
    <property type="match status" value="1"/>
</dbReference>
<protein>
    <recommendedName>
        <fullName evidence="3">Glycosyltransferase</fullName>
    </recommendedName>
</protein>
<sequence>MKYPKIIYLCNKTIGKNEEISSNNWKIFNPDYEIKLFDDEMIKLFLLKEYGQLYVDIINYLNDAPGFGPIKADFFRLCILYKTGGVYSDIDNLPLVPLADFIEKDVDFVTCSSYIHLNFNPNFIISIKENIILKNCIDWYIAKYNNKDEYKYWHWSIMKALTKTLLITDYKKEPGIYYLGDMKIQIIKECKGNNHYDAHNIYNGIRVFNNRQPNWDAKTHSFIGRIRRLVRINLLSGTITYPTHKSKNICIITRNTTNLLNDTKIYKKIFKKNGYETTIIENEKDKITDELITTDIVLFLDKIVVIKGNKKIVKIFMPNHELFKRHQYDLLRNIDLVLCKTQIGYDFFTTIKNQTKFNYDIININFVSYIPKTLRISRKDIKKDPNLFIMFGDNTDYVIKNWITNDCYLKLNPDIKLVITSKKTYYPSILKILPNTDLIKEDDIIKFKNITIYFSSIPEDIYKDIRQTASVTICSSVKEDNIHYINEARYFNSFIITINNSLFNKIKDNNYEIHTIYPDTNSLTEAIKYAINNKNKKIKSRKYFVEDLMSMKTVFETDVLDWLK</sequence>
<proteinExistence type="predicted"/>
<keyword evidence="1" id="KW-0808">Transferase</keyword>